<proteinExistence type="predicted"/>
<gene>
    <name evidence="1" type="ORF">S12H4_28139</name>
</gene>
<comment type="caution">
    <text evidence="1">The sequence shown here is derived from an EMBL/GenBank/DDBJ whole genome shotgun (WGS) entry which is preliminary data.</text>
</comment>
<reference evidence="1" key="1">
    <citation type="journal article" date="2014" name="Front. Microbiol.">
        <title>High frequency of phylogenetically diverse reductive dehalogenase-homologous genes in deep subseafloor sedimentary metagenomes.</title>
        <authorList>
            <person name="Kawai M."/>
            <person name="Futagami T."/>
            <person name="Toyoda A."/>
            <person name="Takaki Y."/>
            <person name="Nishi S."/>
            <person name="Hori S."/>
            <person name="Arai W."/>
            <person name="Tsubouchi T."/>
            <person name="Morono Y."/>
            <person name="Uchiyama I."/>
            <person name="Ito T."/>
            <person name="Fujiyama A."/>
            <person name="Inagaki F."/>
            <person name="Takami H."/>
        </authorList>
    </citation>
    <scope>NUCLEOTIDE SEQUENCE</scope>
    <source>
        <strain evidence="1">Expedition CK06-06</strain>
    </source>
</reference>
<protein>
    <submittedName>
        <fullName evidence="1">Uncharacterized protein</fullName>
    </submittedName>
</protein>
<accession>X1UPT3</accession>
<sequence length="57" mass="6810">MGKTEDRIEEKTWKEIEREFPGDPALQQIHFARKLISKEAKEKGLSLREYIKNYSQD</sequence>
<dbReference type="EMBL" id="BARW01016118">
    <property type="protein sequence ID" value="GAJ01916.1"/>
    <property type="molecule type" value="Genomic_DNA"/>
</dbReference>
<organism evidence="1">
    <name type="scientific">marine sediment metagenome</name>
    <dbReference type="NCBI Taxonomy" id="412755"/>
    <lineage>
        <taxon>unclassified sequences</taxon>
        <taxon>metagenomes</taxon>
        <taxon>ecological metagenomes</taxon>
    </lineage>
</organism>
<name>X1UPT3_9ZZZZ</name>
<dbReference type="AlphaFoldDB" id="X1UPT3"/>
<evidence type="ECO:0000313" key="1">
    <source>
        <dbReference type="EMBL" id="GAJ01916.1"/>
    </source>
</evidence>